<dbReference type="OrthoDB" id="1711136at2759"/>
<sequence length="121" mass="12504">MPFPNTRHSLVSIHNLSPPAQDKTVLEALMNICGPQVAAALHGGSSTLIVIHDSLEHKPLTLSPKFGGSAGGHNGVRSIISALGNDSQFHRLPAQRRQGAACTAAPPSIPLGSTLASRACT</sequence>
<dbReference type="InterPro" id="IPR001328">
    <property type="entry name" value="Pept_tRNA_hydro"/>
</dbReference>
<accession>A0A165QM05</accession>
<name>A0A165QM05_9AGAM</name>
<keyword evidence="2" id="KW-1185">Reference proteome</keyword>
<dbReference type="EMBL" id="KV425594">
    <property type="protein sequence ID" value="KZT22604.1"/>
    <property type="molecule type" value="Genomic_DNA"/>
</dbReference>
<organism evidence="1 2">
    <name type="scientific">Neolentinus lepideus HHB14362 ss-1</name>
    <dbReference type="NCBI Taxonomy" id="1314782"/>
    <lineage>
        <taxon>Eukaryota</taxon>
        <taxon>Fungi</taxon>
        <taxon>Dikarya</taxon>
        <taxon>Basidiomycota</taxon>
        <taxon>Agaricomycotina</taxon>
        <taxon>Agaricomycetes</taxon>
        <taxon>Gloeophyllales</taxon>
        <taxon>Gloeophyllaceae</taxon>
        <taxon>Neolentinus</taxon>
    </lineage>
</organism>
<dbReference type="AlphaFoldDB" id="A0A165QM05"/>
<proteinExistence type="predicted"/>
<dbReference type="InterPro" id="IPR036416">
    <property type="entry name" value="Pept_tRNA_hydro_sf"/>
</dbReference>
<protein>
    <recommendedName>
        <fullName evidence="3">Peptidyl-tRNA hydrolase</fullName>
    </recommendedName>
</protein>
<dbReference type="PROSITE" id="PS01196">
    <property type="entry name" value="PEPT_TRNA_HYDROL_2"/>
    <property type="match status" value="1"/>
</dbReference>
<dbReference type="InParanoid" id="A0A165QM05"/>
<dbReference type="Gene3D" id="3.40.50.1470">
    <property type="entry name" value="Peptidyl-tRNA hydrolase"/>
    <property type="match status" value="1"/>
</dbReference>
<reference evidence="1 2" key="1">
    <citation type="journal article" date="2016" name="Mol. Biol. Evol.">
        <title>Comparative Genomics of Early-Diverging Mushroom-Forming Fungi Provides Insights into the Origins of Lignocellulose Decay Capabilities.</title>
        <authorList>
            <person name="Nagy L.G."/>
            <person name="Riley R."/>
            <person name="Tritt A."/>
            <person name="Adam C."/>
            <person name="Daum C."/>
            <person name="Floudas D."/>
            <person name="Sun H."/>
            <person name="Yadav J.S."/>
            <person name="Pangilinan J."/>
            <person name="Larsson K.H."/>
            <person name="Matsuura K."/>
            <person name="Barry K."/>
            <person name="Labutti K."/>
            <person name="Kuo R."/>
            <person name="Ohm R.A."/>
            <person name="Bhattacharya S.S."/>
            <person name="Shirouzu T."/>
            <person name="Yoshinaga Y."/>
            <person name="Martin F.M."/>
            <person name="Grigoriev I.V."/>
            <person name="Hibbett D.S."/>
        </authorList>
    </citation>
    <scope>NUCLEOTIDE SEQUENCE [LARGE SCALE GENOMIC DNA]</scope>
    <source>
        <strain evidence="1 2">HHB14362 ss-1</strain>
    </source>
</reference>
<dbReference type="Pfam" id="PF01195">
    <property type="entry name" value="Pept_tRNA_hydro"/>
    <property type="match status" value="1"/>
</dbReference>
<evidence type="ECO:0000313" key="1">
    <source>
        <dbReference type="EMBL" id="KZT22604.1"/>
    </source>
</evidence>
<evidence type="ECO:0008006" key="3">
    <source>
        <dbReference type="Google" id="ProtNLM"/>
    </source>
</evidence>
<dbReference type="Proteomes" id="UP000076761">
    <property type="component" value="Unassembled WGS sequence"/>
</dbReference>
<evidence type="ECO:0000313" key="2">
    <source>
        <dbReference type="Proteomes" id="UP000076761"/>
    </source>
</evidence>
<dbReference type="GO" id="GO:0004045">
    <property type="term" value="F:peptidyl-tRNA hydrolase activity"/>
    <property type="evidence" value="ECO:0007669"/>
    <property type="project" value="InterPro"/>
</dbReference>
<dbReference type="InterPro" id="IPR018171">
    <property type="entry name" value="Pept_tRNA_hydro_CS"/>
</dbReference>
<gene>
    <name evidence="1" type="ORF">NEOLEDRAFT_1137859</name>
</gene>
<dbReference type="SUPFAM" id="SSF53178">
    <property type="entry name" value="Peptidyl-tRNA hydrolase-like"/>
    <property type="match status" value="1"/>
</dbReference>
<dbReference type="STRING" id="1314782.A0A165QM05"/>